<sequence>MQSNKQQGSNKSKSVLSQETAIEIFLERDVTCLDRFARCHEVALKYGVSPKTIRDIWNGRTWSRATQTLWTAAEVQVFRGAEVKENESTLYQNEMKSESETRPESSFAAKTNRPNETSMELDSRSLSSKNSLHSFQPAGAWNSSPNLSFSSSSSFSSTTSISQMASEEMLKLQQTYPEACSKDENIMLPRLRLPHVESAPDEGRSTTVGAKQEHVLGGWGQEGRVARCRMCNRAGLNEDGDCSFHSMAFTNAQL</sequence>
<reference evidence="2 4" key="1">
    <citation type="journal article" date="2012" name="Nature">
        <title>Algal genomes reveal evolutionary mosaicism and the fate of nucleomorphs.</title>
        <authorList>
            <consortium name="DOE Joint Genome Institute"/>
            <person name="Curtis B.A."/>
            <person name="Tanifuji G."/>
            <person name="Burki F."/>
            <person name="Gruber A."/>
            <person name="Irimia M."/>
            <person name="Maruyama S."/>
            <person name="Arias M.C."/>
            <person name="Ball S.G."/>
            <person name="Gile G.H."/>
            <person name="Hirakawa Y."/>
            <person name="Hopkins J.F."/>
            <person name="Kuo A."/>
            <person name="Rensing S.A."/>
            <person name="Schmutz J."/>
            <person name="Symeonidi A."/>
            <person name="Elias M."/>
            <person name="Eveleigh R.J."/>
            <person name="Herman E.K."/>
            <person name="Klute M.J."/>
            <person name="Nakayama T."/>
            <person name="Obornik M."/>
            <person name="Reyes-Prieto A."/>
            <person name="Armbrust E.V."/>
            <person name="Aves S.J."/>
            <person name="Beiko R.G."/>
            <person name="Coutinho P."/>
            <person name="Dacks J.B."/>
            <person name="Durnford D.G."/>
            <person name="Fast N.M."/>
            <person name="Green B.R."/>
            <person name="Grisdale C.J."/>
            <person name="Hempel F."/>
            <person name="Henrissat B."/>
            <person name="Hoppner M.P."/>
            <person name="Ishida K."/>
            <person name="Kim E."/>
            <person name="Koreny L."/>
            <person name="Kroth P.G."/>
            <person name="Liu Y."/>
            <person name="Malik S.B."/>
            <person name="Maier U.G."/>
            <person name="McRose D."/>
            <person name="Mock T."/>
            <person name="Neilson J.A."/>
            <person name="Onodera N.T."/>
            <person name="Poole A.M."/>
            <person name="Pritham E.J."/>
            <person name="Richards T.A."/>
            <person name="Rocap G."/>
            <person name="Roy S.W."/>
            <person name="Sarai C."/>
            <person name="Schaack S."/>
            <person name="Shirato S."/>
            <person name="Slamovits C.H."/>
            <person name="Spencer D.F."/>
            <person name="Suzuki S."/>
            <person name="Worden A.Z."/>
            <person name="Zauner S."/>
            <person name="Barry K."/>
            <person name="Bell C."/>
            <person name="Bharti A.K."/>
            <person name="Crow J.A."/>
            <person name="Grimwood J."/>
            <person name="Kramer R."/>
            <person name="Lindquist E."/>
            <person name="Lucas S."/>
            <person name="Salamov A."/>
            <person name="McFadden G.I."/>
            <person name="Lane C.E."/>
            <person name="Keeling P.J."/>
            <person name="Gray M.W."/>
            <person name="Grigoriev I.V."/>
            <person name="Archibald J.M."/>
        </authorList>
    </citation>
    <scope>NUCLEOTIDE SEQUENCE</scope>
    <source>
        <strain evidence="2 4">CCMP2712</strain>
    </source>
</reference>
<proteinExistence type="predicted"/>
<organism evidence="2">
    <name type="scientific">Guillardia theta (strain CCMP2712)</name>
    <name type="common">Cryptophyte</name>
    <dbReference type="NCBI Taxonomy" id="905079"/>
    <lineage>
        <taxon>Eukaryota</taxon>
        <taxon>Cryptophyceae</taxon>
        <taxon>Pyrenomonadales</taxon>
        <taxon>Geminigeraceae</taxon>
        <taxon>Guillardia</taxon>
    </lineage>
</organism>
<name>L1J7S7_GUITC</name>
<dbReference type="PaxDb" id="55529-EKX44367"/>
<reference evidence="3" key="3">
    <citation type="submission" date="2015-06" db="UniProtKB">
        <authorList>
            <consortium name="EnsemblProtists"/>
        </authorList>
    </citation>
    <scope>IDENTIFICATION</scope>
</reference>
<gene>
    <name evidence="2" type="ORF">GUITHDRAFT_109817</name>
</gene>
<protein>
    <submittedName>
        <fullName evidence="2 3">Uncharacterized protein</fullName>
    </submittedName>
</protein>
<dbReference type="KEGG" id="gtt:GUITHDRAFT_109817"/>
<dbReference type="AlphaFoldDB" id="L1J7S7"/>
<feature type="region of interest" description="Disordered" evidence="1">
    <location>
        <begin position="89"/>
        <end position="129"/>
    </location>
</feature>
<accession>L1J7S7</accession>
<reference evidence="4" key="2">
    <citation type="submission" date="2012-11" db="EMBL/GenBank/DDBJ databases">
        <authorList>
            <person name="Kuo A."/>
            <person name="Curtis B.A."/>
            <person name="Tanifuji G."/>
            <person name="Burki F."/>
            <person name="Gruber A."/>
            <person name="Irimia M."/>
            <person name="Maruyama S."/>
            <person name="Arias M.C."/>
            <person name="Ball S.G."/>
            <person name="Gile G.H."/>
            <person name="Hirakawa Y."/>
            <person name="Hopkins J.F."/>
            <person name="Rensing S.A."/>
            <person name="Schmutz J."/>
            <person name="Symeonidi A."/>
            <person name="Elias M."/>
            <person name="Eveleigh R.J."/>
            <person name="Herman E.K."/>
            <person name="Klute M.J."/>
            <person name="Nakayama T."/>
            <person name="Obornik M."/>
            <person name="Reyes-Prieto A."/>
            <person name="Armbrust E.V."/>
            <person name="Aves S.J."/>
            <person name="Beiko R.G."/>
            <person name="Coutinho P."/>
            <person name="Dacks J.B."/>
            <person name="Durnford D.G."/>
            <person name="Fast N.M."/>
            <person name="Green B.R."/>
            <person name="Grisdale C."/>
            <person name="Hempe F."/>
            <person name="Henrissat B."/>
            <person name="Hoppner M.P."/>
            <person name="Ishida K.-I."/>
            <person name="Kim E."/>
            <person name="Koreny L."/>
            <person name="Kroth P.G."/>
            <person name="Liu Y."/>
            <person name="Malik S.-B."/>
            <person name="Maier U.G."/>
            <person name="McRose D."/>
            <person name="Mock T."/>
            <person name="Neilson J.A."/>
            <person name="Onodera N.T."/>
            <person name="Poole A.M."/>
            <person name="Pritham E.J."/>
            <person name="Richards T.A."/>
            <person name="Rocap G."/>
            <person name="Roy S.W."/>
            <person name="Sarai C."/>
            <person name="Schaack S."/>
            <person name="Shirato S."/>
            <person name="Slamovits C.H."/>
            <person name="Spencer D.F."/>
            <person name="Suzuki S."/>
            <person name="Worden A.Z."/>
            <person name="Zauner S."/>
            <person name="Barry K."/>
            <person name="Bell C."/>
            <person name="Bharti A.K."/>
            <person name="Crow J.A."/>
            <person name="Grimwood J."/>
            <person name="Kramer R."/>
            <person name="Lindquist E."/>
            <person name="Lucas S."/>
            <person name="Salamov A."/>
            <person name="McFadden G.I."/>
            <person name="Lane C.E."/>
            <person name="Keeling P.J."/>
            <person name="Gray M.W."/>
            <person name="Grigoriev I.V."/>
            <person name="Archibald J.M."/>
        </authorList>
    </citation>
    <scope>NUCLEOTIDE SEQUENCE</scope>
    <source>
        <strain evidence="4">CCMP2712</strain>
    </source>
</reference>
<feature type="compositionally biased region" description="Polar residues" evidence="1">
    <location>
        <begin position="108"/>
        <end position="120"/>
    </location>
</feature>
<keyword evidence="4" id="KW-1185">Reference proteome</keyword>
<dbReference type="RefSeq" id="XP_005831347.1">
    <property type="nucleotide sequence ID" value="XM_005831290.1"/>
</dbReference>
<evidence type="ECO:0000313" key="4">
    <source>
        <dbReference type="Proteomes" id="UP000011087"/>
    </source>
</evidence>
<dbReference type="EnsemblProtists" id="EKX44367">
    <property type="protein sequence ID" value="EKX44367"/>
    <property type="gene ID" value="GUITHDRAFT_109817"/>
</dbReference>
<evidence type="ECO:0000256" key="1">
    <source>
        <dbReference type="SAM" id="MobiDB-lite"/>
    </source>
</evidence>
<dbReference type="HOGENOM" id="CLU_1096004_0_0_1"/>
<dbReference type="Proteomes" id="UP000011087">
    <property type="component" value="Unassembled WGS sequence"/>
</dbReference>
<evidence type="ECO:0000313" key="3">
    <source>
        <dbReference type="EnsemblProtists" id="EKX44367"/>
    </source>
</evidence>
<evidence type="ECO:0000313" key="2">
    <source>
        <dbReference type="EMBL" id="EKX44367.1"/>
    </source>
</evidence>
<dbReference type="EMBL" id="JH993005">
    <property type="protein sequence ID" value="EKX44367.1"/>
    <property type="molecule type" value="Genomic_DNA"/>
</dbReference>
<dbReference type="GeneID" id="17300951"/>